<sequence>MSSGEERHISHHRDLYLLESVGQDFSLARQVVAPFTARLVRLFDADRWRSEQPGHRTTIRCPAPTLSGTNASDEWMCDVVPEVVVAVDDYGHLMDVSAECRGVGSIRRCAADPS</sequence>
<evidence type="ECO:0000313" key="1">
    <source>
        <dbReference type="EMBL" id="MDV6305016.1"/>
    </source>
</evidence>
<accession>A0ABU4D5K5</accession>
<dbReference type="Proteomes" id="UP001186104">
    <property type="component" value="Unassembled WGS sequence"/>
</dbReference>
<dbReference type="RefSeq" id="WP_317533959.1">
    <property type="nucleotide sequence ID" value="NZ_JAWLKF010000015.1"/>
</dbReference>
<proteinExistence type="predicted"/>
<keyword evidence="2" id="KW-1185">Reference proteome</keyword>
<dbReference type="EMBL" id="JAWLKF010000015">
    <property type="protein sequence ID" value="MDV6305016.1"/>
    <property type="molecule type" value="Genomic_DNA"/>
</dbReference>
<organism evidence="1 2">
    <name type="scientific">Rhodococcus cerastii</name>
    <dbReference type="NCBI Taxonomy" id="908616"/>
    <lineage>
        <taxon>Bacteria</taxon>
        <taxon>Bacillati</taxon>
        <taxon>Actinomycetota</taxon>
        <taxon>Actinomycetes</taxon>
        <taxon>Mycobacteriales</taxon>
        <taxon>Nocardiaceae</taxon>
        <taxon>Rhodococcus</taxon>
    </lineage>
</organism>
<reference evidence="1 2" key="1">
    <citation type="submission" date="2023-10" db="EMBL/GenBank/DDBJ databases">
        <title>Development of a sustainable strategy for remediation of hydrocarbon-contaminated territories based on the waste exchange concept.</title>
        <authorList>
            <person name="Krivoruchko A."/>
        </authorList>
    </citation>
    <scope>NUCLEOTIDE SEQUENCE [LARGE SCALE GENOMIC DNA]</scope>
    <source>
        <strain evidence="1 2">IEGM 1327</strain>
    </source>
</reference>
<protein>
    <submittedName>
        <fullName evidence="1">Uncharacterized protein</fullName>
    </submittedName>
</protein>
<evidence type="ECO:0000313" key="2">
    <source>
        <dbReference type="Proteomes" id="UP001186104"/>
    </source>
</evidence>
<gene>
    <name evidence="1" type="ORF">R3P93_20830</name>
</gene>
<comment type="caution">
    <text evidence="1">The sequence shown here is derived from an EMBL/GenBank/DDBJ whole genome shotgun (WGS) entry which is preliminary data.</text>
</comment>
<name>A0ABU4D5K5_9NOCA</name>